<dbReference type="PROSITE" id="PS51078">
    <property type="entry name" value="ICLR_ED"/>
    <property type="match status" value="1"/>
</dbReference>
<protein>
    <submittedName>
        <fullName evidence="6">IclR family transcriptional regulator C-terminal domain-containing protein</fullName>
    </submittedName>
</protein>
<dbReference type="Gene3D" id="3.30.450.40">
    <property type="match status" value="1"/>
</dbReference>
<gene>
    <name evidence="6" type="ORF">WMO46_03490</name>
</gene>
<dbReference type="InterPro" id="IPR005471">
    <property type="entry name" value="Tscrpt_reg_IclR_N"/>
</dbReference>
<dbReference type="EMBL" id="JBBMFL010000003">
    <property type="protein sequence ID" value="MEQ2544014.1"/>
    <property type="molecule type" value="Genomic_DNA"/>
</dbReference>
<dbReference type="InterPro" id="IPR036390">
    <property type="entry name" value="WH_DNA-bd_sf"/>
</dbReference>
<accession>A0ABV1GUZ2</accession>
<evidence type="ECO:0000256" key="1">
    <source>
        <dbReference type="ARBA" id="ARBA00023015"/>
    </source>
</evidence>
<evidence type="ECO:0000259" key="5">
    <source>
        <dbReference type="PROSITE" id="PS51078"/>
    </source>
</evidence>
<dbReference type="InterPro" id="IPR029016">
    <property type="entry name" value="GAF-like_dom_sf"/>
</dbReference>
<name>A0ABV1GUZ2_9BACT</name>
<proteinExistence type="predicted"/>
<dbReference type="RefSeq" id="WP_349093798.1">
    <property type="nucleotide sequence ID" value="NZ_JBBMFL010000003.1"/>
</dbReference>
<feature type="domain" description="HTH iclR-type" evidence="4">
    <location>
        <begin position="2"/>
        <end position="65"/>
    </location>
</feature>
<feature type="domain" description="IclR-ED" evidence="5">
    <location>
        <begin position="66"/>
        <end position="242"/>
    </location>
</feature>
<dbReference type="Gene3D" id="1.10.10.10">
    <property type="entry name" value="Winged helix-like DNA-binding domain superfamily/Winged helix DNA-binding domain"/>
    <property type="match status" value="1"/>
</dbReference>
<keyword evidence="7" id="KW-1185">Reference proteome</keyword>
<dbReference type="InterPro" id="IPR050707">
    <property type="entry name" value="HTH_MetabolicPath_Reg"/>
</dbReference>
<keyword evidence="2" id="KW-0238">DNA-binding</keyword>
<evidence type="ECO:0000313" key="6">
    <source>
        <dbReference type="EMBL" id="MEQ2544014.1"/>
    </source>
</evidence>
<dbReference type="SMART" id="SM00346">
    <property type="entry name" value="HTH_ICLR"/>
    <property type="match status" value="1"/>
</dbReference>
<evidence type="ECO:0000259" key="4">
    <source>
        <dbReference type="PROSITE" id="PS51077"/>
    </source>
</evidence>
<evidence type="ECO:0000256" key="2">
    <source>
        <dbReference type="ARBA" id="ARBA00023125"/>
    </source>
</evidence>
<dbReference type="PANTHER" id="PTHR30136">
    <property type="entry name" value="HELIX-TURN-HELIX TRANSCRIPTIONAL REGULATOR, ICLR FAMILY"/>
    <property type="match status" value="1"/>
</dbReference>
<keyword evidence="1" id="KW-0805">Transcription regulation</keyword>
<comment type="caution">
    <text evidence="6">The sequence shown here is derived from an EMBL/GenBank/DDBJ whole genome shotgun (WGS) entry which is preliminary data.</text>
</comment>
<evidence type="ECO:0000313" key="7">
    <source>
        <dbReference type="Proteomes" id="UP001460202"/>
    </source>
</evidence>
<dbReference type="PROSITE" id="PS51077">
    <property type="entry name" value="HTH_ICLR"/>
    <property type="match status" value="1"/>
</dbReference>
<dbReference type="SUPFAM" id="SSF46785">
    <property type="entry name" value="Winged helix' DNA-binding domain"/>
    <property type="match status" value="1"/>
</dbReference>
<sequence length="242" mass="27331">MIQVIGRVEEILVYLSKNRKREVPLSEIADTLNMNRATCANILKALKEIGFIEQISYRKGYVLGEKLFAIVGVNNDPDRIVTLLKPLIDSLCKEVNENVMLSVIKNDKRINLYSVTANHPIEAKIIYEMKAWQATTAKVIIAQYSSEKLNNFLKLAGMPGKDWPEVKTKEDLLNCLSEIRAKNCFTVINQHFACIAAPVFKNGEVIASIGCYLPDMRLTKSFHKNLEDKLSETIQKAEMLLG</sequence>
<evidence type="ECO:0000256" key="3">
    <source>
        <dbReference type="ARBA" id="ARBA00023163"/>
    </source>
</evidence>
<dbReference type="Proteomes" id="UP001460202">
    <property type="component" value="Unassembled WGS sequence"/>
</dbReference>
<keyword evidence="3" id="KW-0804">Transcription</keyword>
<dbReference type="InterPro" id="IPR014757">
    <property type="entry name" value="Tscrpt_reg_IclR_C"/>
</dbReference>
<dbReference type="InterPro" id="IPR036388">
    <property type="entry name" value="WH-like_DNA-bd_sf"/>
</dbReference>
<dbReference type="Pfam" id="PF08279">
    <property type="entry name" value="HTH_11"/>
    <property type="match status" value="1"/>
</dbReference>
<dbReference type="Pfam" id="PF01614">
    <property type="entry name" value="IclR_C"/>
    <property type="match status" value="1"/>
</dbReference>
<organism evidence="6 7">
    <name type="scientific">Alistipes intestinihominis</name>
    <dbReference type="NCBI Taxonomy" id="3133172"/>
    <lineage>
        <taxon>Bacteria</taxon>
        <taxon>Pseudomonadati</taxon>
        <taxon>Bacteroidota</taxon>
        <taxon>Bacteroidia</taxon>
        <taxon>Bacteroidales</taxon>
        <taxon>Rikenellaceae</taxon>
        <taxon>Alistipes</taxon>
    </lineage>
</organism>
<dbReference type="InterPro" id="IPR013196">
    <property type="entry name" value="HTH_11"/>
</dbReference>
<dbReference type="SUPFAM" id="SSF55781">
    <property type="entry name" value="GAF domain-like"/>
    <property type="match status" value="1"/>
</dbReference>
<reference evidence="6 7" key="1">
    <citation type="submission" date="2024-03" db="EMBL/GenBank/DDBJ databases">
        <title>Human intestinal bacterial collection.</title>
        <authorList>
            <person name="Pauvert C."/>
            <person name="Hitch T.C.A."/>
            <person name="Clavel T."/>
        </authorList>
    </citation>
    <scope>NUCLEOTIDE SEQUENCE [LARGE SCALE GENOMIC DNA]</scope>
    <source>
        <strain evidence="6 7">CLA-KB-H122</strain>
    </source>
</reference>
<dbReference type="PANTHER" id="PTHR30136:SF35">
    <property type="entry name" value="HTH-TYPE TRANSCRIPTIONAL REGULATOR RV1719"/>
    <property type="match status" value="1"/>
</dbReference>